<reference evidence="3" key="1">
    <citation type="submission" date="2016-10" db="EMBL/GenBank/DDBJ databases">
        <authorList>
            <person name="Varghese N."/>
            <person name="Submissions S."/>
        </authorList>
    </citation>
    <scope>NUCLEOTIDE SEQUENCE [LARGE SCALE GENOMIC DNA]</scope>
    <source>
        <strain evidence="3">LMG 24016</strain>
    </source>
</reference>
<dbReference type="Pfam" id="PF13510">
    <property type="entry name" value="Fer2_4"/>
    <property type="match status" value="1"/>
</dbReference>
<dbReference type="InterPro" id="IPR036010">
    <property type="entry name" value="2Fe-2S_ferredoxin-like_sf"/>
</dbReference>
<evidence type="ECO:0000256" key="1">
    <source>
        <dbReference type="ARBA" id="ARBA00023002"/>
    </source>
</evidence>
<dbReference type="SUPFAM" id="SSF54292">
    <property type="entry name" value="2Fe-2S ferredoxin-like"/>
    <property type="match status" value="1"/>
</dbReference>
<dbReference type="GO" id="GO:0051536">
    <property type="term" value="F:iron-sulfur cluster binding"/>
    <property type="evidence" value="ECO:0007669"/>
    <property type="project" value="InterPro"/>
</dbReference>
<dbReference type="STRING" id="425504.SAMN05216206_2520"/>
<keyword evidence="1" id="KW-0560">Oxidoreductase</keyword>
<dbReference type="Proteomes" id="UP000243606">
    <property type="component" value="Unassembled WGS sequence"/>
</dbReference>
<evidence type="ECO:0000313" key="3">
    <source>
        <dbReference type="Proteomes" id="UP000243606"/>
    </source>
</evidence>
<proteinExistence type="predicted"/>
<organism evidence="2 3">
    <name type="scientific">Pseudomonas guineae</name>
    <dbReference type="NCBI Taxonomy" id="425504"/>
    <lineage>
        <taxon>Bacteria</taxon>
        <taxon>Pseudomonadati</taxon>
        <taxon>Pseudomonadota</taxon>
        <taxon>Gammaproteobacteria</taxon>
        <taxon>Pseudomonadales</taxon>
        <taxon>Pseudomonadaceae</taxon>
        <taxon>Pseudomonas</taxon>
    </lineage>
</organism>
<keyword evidence="3" id="KW-1185">Reference proteome</keyword>
<dbReference type="GO" id="GO:0016491">
    <property type="term" value="F:oxidoreductase activity"/>
    <property type="evidence" value="ECO:0007669"/>
    <property type="project" value="UniProtKB-KW"/>
</dbReference>
<gene>
    <name evidence="2" type="ORF">SAMN05216206_2520</name>
</gene>
<protein>
    <submittedName>
        <fullName evidence="2">2Fe-2S iron-sulfur cluster binding domain-containing protein</fullName>
    </submittedName>
</protein>
<dbReference type="RefSeq" id="WP_244153968.1">
    <property type="nucleotide sequence ID" value="NZ_FOQL01000003.1"/>
</dbReference>
<accession>A0A1I3JJA7</accession>
<evidence type="ECO:0000313" key="2">
    <source>
        <dbReference type="EMBL" id="SFI60343.1"/>
    </source>
</evidence>
<dbReference type="AlphaFoldDB" id="A0A1I3JJA7"/>
<name>A0A1I3JJA7_9PSED</name>
<sequence>MQHDLMFKRLENEGCGTVLVEIDGAAFHARAGETVAAAVLAAGMIPSRTTPLSGSSRAPYCMMGVCFECLVEVDGVPNVQGCMTLVVEGMKILPQTGARHLSMAEQEMYS</sequence>
<dbReference type="Gene3D" id="3.10.20.440">
    <property type="entry name" value="2Fe-2S iron-sulphur cluster binding domain, sarcosine oxidase, alpha subunit, N-terminal domain"/>
    <property type="match status" value="1"/>
</dbReference>
<dbReference type="EMBL" id="FOQL01000003">
    <property type="protein sequence ID" value="SFI60343.1"/>
    <property type="molecule type" value="Genomic_DNA"/>
</dbReference>
<dbReference type="InterPro" id="IPR042204">
    <property type="entry name" value="2Fe-2S-bd_N"/>
</dbReference>